<dbReference type="Proteomes" id="UP000292702">
    <property type="component" value="Unassembled WGS sequence"/>
</dbReference>
<sequence length="462" mass="51254">MSDRFVSHHGYTKEDFDYWRRIFLNAEQDVSDRLNQDHLERLRAGFPENRNSNDVHAPRPQELLREPTELIASGQHLSMPAGSFVTRPTPPSKSVQESTATAAVIRQPSSQIAGPSKLGLARTASLNRFNNSKVADNFITRLSHIAVHGSVSSVRAPSFEDLLATITSDAPSTSSSANAPSTSTKPTADIAALVPSYSFRGPLNRMARDLPGIFPVDELGRVDPSAITVALQYLQQGTILDLINSGAMRSPYLRSAPSHGLRRTDTLLNVNSDNALDQFAQAAYASTPPSSVEYYYCVMHKPVPQLTFPDAHLTDNYMNFSIGDGILGVLIRDLLFGEVPSGIEAGDQLVQPLLQLEVLQLELAWPGYEPQTTFIAINKDTTREMLALEIALEFNEWFFWAYQSEKVPAGLDLWSIDPTDSPCIPWQDIFLRSIRAIDDEKPCTRWVAEFHVDKKAWGGRSR</sequence>
<evidence type="ECO:0000313" key="2">
    <source>
        <dbReference type="EMBL" id="TCD66404.1"/>
    </source>
</evidence>
<reference evidence="2 3" key="1">
    <citation type="submission" date="2018-11" db="EMBL/GenBank/DDBJ databases">
        <title>Genome assembly of Steccherinum ochraceum LE-BIN_3174, the white-rot fungus of the Steccherinaceae family (The Residual Polyporoid clade, Polyporales, Basidiomycota).</title>
        <authorList>
            <person name="Fedorova T.V."/>
            <person name="Glazunova O.A."/>
            <person name="Landesman E.O."/>
            <person name="Moiseenko K.V."/>
            <person name="Psurtseva N.V."/>
            <person name="Savinova O.S."/>
            <person name="Shakhova N.V."/>
            <person name="Tyazhelova T.V."/>
            <person name="Vasina D.V."/>
        </authorList>
    </citation>
    <scope>NUCLEOTIDE SEQUENCE [LARGE SCALE GENOMIC DNA]</scope>
    <source>
        <strain evidence="2 3">LE-BIN_3174</strain>
    </source>
</reference>
<evidence type="ECO:0000313" key="3">
    <source>
        <dbReference type="Proteomes" id="UP000292702"/>
    </source>
</evidence>
<feature type="region of interest" description="Disordered" evidence="1">
    <location>
        <begin position="86"/>
        <end position="116"/>
    </location>
</feature>
<dbReference type="OrthoDB" id="10643185at2759"/>
<dbReference type="EMBL" id="RWJN01000136">
    <property type="protein sequence ID" value="TCD66404.1"/>
    <property type="molecule type" value="Genomic_DNA"/>
</dbReference>
<name>A0A4R0RUP6_9APHY</name>
<gene>
    <name evidence="2" type="ORF">EIP91_001395</name>
</gene>
<feature type="compositionally biased region" description="Polar residues" evidence="1">
    <location>
        <begin position="92"/>
        <end position="113"/>
    </location>
</feature>
<evidence type="ECO:0000256" key="1">
    <source>
        <dbReference type="SAM" id="MobiDB-lite"/>
    </source>
</evidence>
<organism evidence="2 3">
    <name type="scientific">Steccherinum ochraceum</name>
    <dbReference type="NCBI Taxonomy" id="92696"/>
    <lineage>
        <taxon>Eukaryota</taxon>
        <taxon>Fungi</taxon>
        <taxon>Dikarya</taxon>
        <taxon>Basidiomycota</taxon>
        <taxon>Agaricomycotina</taxon>
        <taxon>Agaricomycetes</taxon>
        <taxon>Polyporales</taxon>
        <taxon>Steccherinaceae</taxon>
        <taxon>Steccherinum</taxon>
    </lineage>
</organism>
<accession>A0A4R0RUP6</accession>
<proteinExistence type="predicted"/>
<protein>
    <submittedName>
        <fullName evidence="2">Uncharacterized protein</fullName>
    </submittedName>
</protein>
<keyword evidence="3" id="KW-1185">Reference proteome</keyword>
<comment type="caution">
    <text evidence="2">The sequence shown here is derived from an EMBL/GenBank/DDBJ whole genome shotgun (WGS) entry which is preliminary data.</text>
</comment>
<dbReference type="AlphaFoldDB" id="A0A4R0RUP6"/>